<dbReference type="InterPro" id="IPR029016">
    <property type="entry name" value="GAF-like_dom_sf"/>
</dbReference>
<dbReference type="SMART" id="SM00387">
    <property type="entry name" value="HATPase_c"/>
    <property type="match status" value="1"/>
</dbReference>
<dbReference type="PRINTS" id="PR00344">
    <property type="entry name" value="BCTRLSENSOR"/>
</dbReference>
<dbReference type="Gene3D" id="3.40.50.300">
    <property type="entry name" value="P-loop containing nucleotide triphosphate hydrolases"/>
    <property type="match status" value="1"/>
</dbReference>
<keyword evidence="10 13" id="KW-1133">Transmembrane helix</keyword>
<dbReference type="SMART" id="SM00388">
    <property type="entry name" value="HisKA"/>
    <property type="match status" value="1"/>
</dbReference>
<evidence type="ECO:0000256" key="12">
    <source>
        <dbReference type="ARBA" id="ARBA00023136"/>
    </source>
</evidence>
<evidence type="ECO:0000313" key="15">
    <source>
        <dbReference type="EMBL" id="TPG10047.1"/>
    </source>
</evidence>
<dbReference type="Pfam" id="PF02702">
    <property type="entry name" value="KdpD"/>
    <property type="match status" value="1"/>
</dbReference>
<dbReference type="SUPFAM" id="SSF55874">
    <property type="entry name" value="ATPase domain of HSP90 chaperone/DNA topoisomerase II/histidine kinase"/>
    <property type="match status" value="1"/>
</dbReference>
<dbReference type="Gene3D" id="3.30.565.10">
    <property type="entry name" value="Histidine kinase-like ATPase, C-terminal domain"/>
    <property type="match status" value="1"/>
</dbReference>
<dbReference type="FunFam" id="3.40.50.300:FF:000483">
    <property type="entry name" value="Sensor histidine kinase KdpD"/>
    <property type="match status" value="1"/>
</dbReference>
<dbReference type="InterPro" id="IPR014729">
    <property type="entry name" value="Rossmann-like_a/b/a_fold"/>
</dbReference>
<evidence type="ECO:0000256" key="8">
    <source>
        <dbReference type="ARBA" id="ARBA00022777"/>
    </source>
</evidence>
<dbReference type="PANTHER" id="PTHR45569:SF1">
    <property type="entry name" value="SENSOR PROTEIN KDPD"/>
    <property type="match status" value="1"/>
</dbReference>
<evidence type="ECO:0000256" key="13">
    <source>
        <dbReference type="SAM" id="Phobius"/>
    </source>
</evidence>
<protein>
    <recommendedName>
        <fullName evidence="3">histidine kinase</fullName>
        <ecNumber evidence="3">2.7.13.3</ecNumber>
    </recommendedName>
</protein>
<dbReference type="InterPro" id="IPR027417">
    <property type="entry name" value="P-loop_NTPase"/>
</dbReference>
<evidence type="ECO:0000256" key="9">
    <source>
        <dbReference type="ARBA" id="ARBA00022840"/>
    </source>
</evidence>
<dbReference type="InterPro" id="IPR052023">
    <property type="entry name" value="Histidine_kinase_KdpD"/>
</dbReference>
<sequence length="871" mass="93293">MRQAALEARGRLKIFLGASPGVGKTYEMLLQGAARLNDGIDTVIGVVETHGRAETEQLVAPFEVIPRSAIAYHGRILSEMDLDAVIARAPALVLVDELAHSNAPDARHPKRWQDIEELRDAGIDVFTTVNIQHIESLTDVVAGFTHVRVRETVPDHVLESAEIEIVDLPPDELIERLKAGKVYIREEAARALHHFFSKSNLSALRELALRRAAQTVDAQMLDHLKAHALGGTYAGSERILVAVSELPGSDALVRTAKRLSDALRAPWTALHVETPRDARLSLADRERLSATLSLAASLGATIVTIPAASVIEGMRDQLAAMHATQVVIGKSQRSWWFELRHGSVVDRLVRASPGLAIHVIPAAGEVRAAKPAVTQPLDWASWGSYAITIAAVAALTLVALLLNPWIGYQSIDLLYLLPVVACASTLGLRPGILAGVLAGLAYNWFFLPPIHTFTIYDPQNVITVAVLIGVGVLVSQLAGRVRAQALLGGRSARENAAIAGFAKTLGALSDEAETAHAICAEVSRILEVDTVLLLRDGRTTRLVAACPPENRLSAIENAAVDWVFDRGEPAGRGTGTLTSSEWQFRPLATALGVLAVLGVARGDSSEPVPADRMLLLMSLIDQAALAHERLRLEAEMRDVASIRERDDLRATLLSSIGHDLRTPLTAIGAAADALAEDGRDAVLVATIRDQAQRLARFFDDLIEITRIEAGALAIRTEPIDLTDAVASAVHDMRIALTGRAIELDVPPNLPLVRADPRLLGHILINLLDNAAKFGAAGSAIRFEGRRVPDGVTLAVIDYGPGLPPGMELRAFDRFHRLKGSDRTGGTGLGLAIVKGFAQAMHLSVSAMNRADASGAHFSILFPAALLIDEAA</sequence>
<dbReference type="InterPro" id="IPR003661">
    <property type="entry name" value="HisK_dim/P_dom"/>
</dbReference>
<evidence type="ECO:0000256" key="2">
    <source>
        <dbReference type="ARBA" id="ARBA00004141"/>
    </source>
</evidence>
<reference evidence="15 16" key="1">
    <citation type="journal article" date="2019" name="Environ. Microbiol.">
        <title>Species interactions and distinct microbial communities in high Arctic permafrost affected cryosols are associated with the CH4 and CO2 gas fluxes.</title>
        <authorList>
            <person name="Altshuler I."/>
            <person name="Hamel J."/>
            <person name="Turney S."/>
            <person name="Magnuson E."/>
            <person name="Levesque R."/>
            <person name="Greer C."/>
            <person name="Whyte L.G."/>
        </authorList>
    </citation>
    <scope>NUCLEOTIDE SEQUENCE [LARGE SCALE GENOMIC DNA]</scope>
    <source>
        <strain evidence="15 16">S5.1</strain>
    </source>
</reference>
<feature type="transmembrane region" description="Helical" evidence="13">
    <location>
        <begin position="414"/>
        <end position="441"/>
    </location>
</feature>
<evidence type="ECO:0000256" key="5">
    <source>
        <dbReference type="ARBA" id="ARBA00022679"/>
    </source>
</evidence>
<dbReference type="GO" id="GO:0000155">
    <property type="term" value="F:phosphorelay sensor kinase activity"/>
    <property type="evidence" value="ECO:0007669"/>
    <property type="project" value="InterPro"/>
</dbReference>
<evidence type="ECO:0000313" key="16">
    <source>
        <dbReference type="Proteomes" id="UP000318413"/>
    </source>
</evidence>
<dbReference type="CDD" id="cd01987">
    <property type="entry name" value="USP_KdpD-like"/>
    <property type="match status" value="1"/>
</dbReference>
<feature type="transmembrane region" description="Helical" evidence="13">
    <location>
        <begin position="288"/>
        <end position="311"/>
    </location>
</feature>
<dbReference type="Gene3D" id="3.30.450.40">
    <property type="match status" value="1"/>
</dbReference>
<organism evidence="15 16">
    <name type="scientific">Sphingomonas oligophenolica</name>
    <dbReference type="NCBI Taxonomy" id="301154"/>
    <lineage>
        <taxon>Bacteria</taxon>
        <taxon>Pseudomonadati</taxon>
        <taxon>Pseudomonadota</taxon>
        <taxon>Alphaproteobacteria</taxon>
        <taxon>Sphingomonadales</taxon>
        <taxon>Sphingomonadaceae</taxon>
        <taxon>Sphingomonas</taxon>
    </lineage>
</organism>
<dbReference type="InterPro" id="IPR025201">
    <property type="entry name" value="KdpD_TM"/>
</dbReference>
<evidence type="ECO:0000256" key="7">
    <source>
        <dbReference type="ARBA" id="ARBA00022741"/>
    </source>
</evidence>
<evidence type="ECO:0000256" key="10">
    <source>
        <dbReference type="ARBA" id="ARBA00022989"/>
    </source>
</evidence>
<dbReference type="PROSITE" id="PS50109">
    <property type="entry name" value="HIS_KIN"/>
    <property type="match status" value="1"/>
</dbReference>
<keyword evidence="9" id="KW-0067">ATP-binding</keyword>
<dbReference type="SUPFAM" id="SSF52402">
    <property type="entry name" value="Adenine nucleotide alpha hydrolases-like"/>
    <property type="match status" value="1"/>
</dbReference>
<feature type="transmembrane region" description="Helical" evidence="13">
    <location>
        <begin position="382"/>
        <end position="402"/>
    </location>
</feature>
<evidence type="ECO:0000256" key="6">
    <source>
        <dbReference type="ARBA" id="ARBA00022692"/>
    </source>
</evidence>
<dbReference type="Gene3D" id="1.10.287.130">
    <property type="match status" value="1"/>
</dbReference>
<dbReference type="GO" id="GO:0005737">
    <property type="term" value="C:cytoplasm"/>
    <property type="evidence" value="ECO:0007669"/>
    <property type="project" value="UniProtKB-ARBA"/>
</dbReference>
<gene>
    <name evidence="15" type="ORF">EAH84_13080</name>
</gene>
<dbReference type="InterPro" id="IPR004358">
    <property type="entry name" value="Sig_transdc_His_kin-like_C"/>
</dbReference>
<evidence type="ECO:0000256" key="11">
    <source>
        <dbReference type="ARBA" id="ARBA00023012"/>
    </source>
</evidence>
<keyword evidence="4" id="KW-0597">Phosphoprotein</keyword>
<keyword evidence="12 13" id="KW-0472">Membrane</keyword>
<dbReference type="InterPro" id="IPR005467">
    <property type="entry name" value="His_kinase_dom"/>
</dbReference>
<dbReference type="Pfam" id="PF02518">
    <property type="entry name" value="HATPase_c"/>
    <property type="match status" value="1"/>
</dbReference>
<dbReference type="InterPro" id="IPR003594">
    <property type="entry name" value="HATPase_dom"/>
</dbReference>
<evidence type="ECO:0000256" key="3">
    <source>
        <dbReference type="ARBA" id="ARBA00012438"/>
    </source>
</evidence>
<dbReference type="Gene3D" id="3.40.50.620">
    <property type="entry name" value="HUPs"/>
    <property type="match status" value="1"/>
</dbReference>
<dbReference type="OrthoDB" id="9806130at2"/>
<dbReference type="GO" id="GO:0005886">
    <property type="term" value="C:plasma membrane"/>
    <property type="evidence" value="ECO:0007669"/>
    <property type="project" value="TreeGrafter"/>
</dbReference>
<comment type="catalytic activity">
    <reaction evidence="1">
        <text>ATP + protein L-histidine = ADP + protein N-phospho-L-histidine.</text>
        <dbReference type="EC" id="2.7.13.3"/>
    </reaction>
</comment>
<keyword evidence="16" id="KW-1185">Reference proteome</keyword>
<dbReference type="InterPro" id="IPR003852">
    <property type="entry name" value="Sig_transdc_His_kinase_KdpD_N"/>
</dbReference>
<keyword evidence="5" id="KW-0808">Transferase</keyword>
<evidence type="ECO:0000256" key="4">
    <source>
        <dbReference type="ARBA" id="ARBA00022553"/>
    </source>
</evidence>
<dbReference type="EMBL" id="RCZK01000012">
    <property type="protein sequence ID" value="TPG10047.1"/>
    <property type="molecule type" value="Genomic_DNA"/>
</dbReference>
<proteinExistence type="predicted"/>
<evidence type="ECO:0000259" key="14">
    <source>
        <dbReference type="PROSITE" id="PS50109"/>
    </source>
</evidence>
<dbReference type="GO" id="GO:0005524">
    <property type="term" value="F:ATP binding"/>
    <property type="evidence" value="ECO:0007669"/>
    <property type="project" value="UniProtKB-KW"/>
</dbReference>
<dbReference type="Proteomes" id="UP000318413">
    <property type="component" value="Unassembled WGS sequence"/>
</dbReference>
<name>A0A502CA44_9SPHN</name>
<dbReference type="Pfam" id="PF00512">
    <property type="entry name" value="HisKA"/>
    <property type="match status" value="1"/>
</dbReference>
<dbReference type="InterPro" id="IPR036097">
    <property type="entry name" value="HisK_dim/P_sf"/>
</dbReference>
<feature type="transmembrane region" description="Helical" evidence="13">
    <location>
        <begin position="461"/>
        <end position="481"/>
    </location>
</feature>
<keyword evidence="8 15" id="KW-0418">Kinase</keyword>
<keyword evidence="6 13" id="KW-0812">Transmembrane</keyword>
<dbReference type="CDD" id="cd00075">
    <property type="entry name" value="HATPase"/>
    <property type="match status" value="1"/>
</dbReference>
<accession>A0A502CA44</accession>
<dbReference type="Gene3D" id="1.20.120.620">
    <property type="entry name" value="Backbone structure of the membrane domain of e. Coli histidine kinase receptor kdpd"/>
    <property type="match status" value="1"/>
</dbReference>
<feature type="domain" description="Histidine kinase" evidence="14">
    <location>
        <begin position="655"/>
        <end position="865"/>
    </location>
</feature>
<keyword evidence="7" id="KW-0547">Nucleotide-binding</keyword>
<dbReference type="InterPro" id="IPR038318">
    <property type="entry name" value="KdpD_sf"/>
</dbReference>
<dbReference type="AlphaFoldDB" id="A0A502CA44"/>
<dbReference type="InterPro" id="IPR036890">
    <property type="entry name" value="HATPase_C_sf"/>
</dbReference>
<dbReference type="CDD" id="cd00082">
    <property type="entry name" value="HisKA"/>
    <property type="match status" value="1"/>
</dbReference>
<comment type="subcellular location">
    <subcellularLocation>
        <location evidence="2">Membrane</location>
        <topology evidence="2">Multi-pass membrane protein</topology>
    </subcellularLocation>
</comment>
<dbReference type="PANTHER" id="PTHR45569">
    <property type="entry name" value="SENSOR PROTEIN KDPD"/>
    <property type="match status" value="1"/>
</dbReference>
<keyword evidence="11" id="KW-0902">Two-component regulatory system</keyword>
<dbReference type="Pfam" id="PF13493">
    <property type="entry name" value="DUF4118"/>
    <property type="match status" value="1"/>
</dbReference>
<dbReference type="EC" id="2.7.13.3" evidence="3"/>
<dbReference type="SUPFAM" id="SSF47384">
    <property type="entry name" value="Homodimeric domain of signal transducing histidine kinase"/>
    <property type="match status" value="1"/>
</dbReference>
<comment type="caution">
    <text evidence="15">The sequence shown here is derived from an EMBL/GenBank/DDBJ whole genome shotgun (WGS) entry which is preliminary data.</text>
</comment>
<evidence type="ECO:0000256" key="1">
    <source>
        <dbReference type="ARBA" id="ARBA00000085"/>
    </source>
</evidence>